<evidence type="ECO:0000259" key="5">
    <source>
        <dbReference type="Pfam" id="PF03717"/>
    </source>
</evidence>
<keyword evidence="7" id="KW-1185">Reference proteome</keyword>
<dbReference type="RefSeq" id="WP_067858290.1">
    <property type="nucleotide sequence ID" value="NZ_CP011502.1"/>
</dbReference>
<dbReference type="Proteomes" id="UP000067689">
    <property type="component" value="Chromosome"/>
</dbReference>
<dbReference type="PANTHER" id="PTHR30627">
    <property type="entry name" value="PEPTIDOGLYCAN D,D-TRANSPEPTIDASE"/>
    <property type="match status" value="1"/>
</dbReference>
<dbReference type="Pfam" id="PF00905">
    <property type="entry name" value="Transpeptidase"/>
    <property type="match status" value="1"/>
</dbReference>
<feature type="domain" description="Penicillin-binding protein transpeptidase" evidence="4">
    <location>
        <begin position="256"/>
        <end position="564"/>
    </location>
</feature>
<comment type="subcellular location">
    <subcellularLocation>
        <location evidence="1">Membrane</location>
    </subcellularLocation>
</comment>
<keyword evidence="3" id="KW-0472">Membrane</keyword>
<dbReference type="GO" id="GO:0071555">
    <property type="term" value="P:cell wall organization"/>
    <property type="evidence" value="ECO:0007669"/>
    <property type="project" value="TreeGrafter"/>
</dbReference>
<dbReference type="AlphaFoldDB" id="A0A0U3T2W1"/>
<evidence type="ECO:0000256" key="3">
    <source>
        <dbReference type="ARBA" id="ARBA00023136"/>
    </source>
</evidence>
<dbReference type="Gene3D" id="3.90.1310.10">
    <property type="entry name" value="Penicillin-binding protein 2a (Domain 2)"/>
    <property type="match status" value="1"/>
</dbReference>
<evidence type="ECO:0008006" key="8">
    <source>
        <dbReference type="Google" id="ProtNLM"/>
    </source>
</evidence>
<proteinExistence type="inferred from homology"/>
<dbReference type="GO" id="GO:0008658">
    <property type="term" value="F:penicillin binding"/>
    <property type="evidence" value="ECO:0007669"/>
    <property type="project" value="InterPro"/>
</dbReference>
<reference evidence="6 7" key="1">
    <citation type="journal article" date="1991" name="Int. J. Syst. Bacteriol.">
        <title>Description of the erythromycin-producing bacterium Arthrobacter sp. strain NRRL B-3381 as Aeromicrobium erythreum gen. nov., sp. nov.</title>
        <authorList>
            <person name="Miller E.S."/>
            <person name="Woese C.R."/>
            <person name="Brenner S."/>
        </authorList>
    </citation>
    <scope>NUCLEOTIDE SEQUENCE [LARGE SCALE GENOMIC DNA]</scope>
    <source>
        <strain evidence="6 7">AR18</strain>
    </source>
</reference>
<name>A0A0U3T2W1_9ACTN</name>
<dbReference type="Gene3D" id="3.40.710.10">
    <property type="entry name" value="DD-peptidase/beta-lactamase superfamily"/>
    <property type="match status" value="1"/>
</dbReference>
<dbReference type="SUPFAM" id="SSF56601">
    <property type="entry name" value="beta-lactamase/transpeptidase-like"/>
    <property type="match status" value="1"/>
</dbReference>
<dbReference type="InterPro" id="IPR005311">
    <property type="entry name" value="PBP_dimer"/>
</dbReference>
<dbReference type="PATRIC" id="fig|2041.4.peg.2214"/>
<dbReference type="OrthoDB" id="9789078at2"/>
<dbReference type="Pfam" id="PF03717">
    <property type="entry name" value="PBP_dimer"/>
    <property type="match status" value="1"/>
</dbReference>
<evidence type="ECO:0000256" key="1">
    <source>
        <dbReference type="ARBA" id="ARBA00004370"/>
    </source>
</evidence>
<gene>
    <name evidence="6" type="ORF">AERYTH_10585</name>
</gene>
<dbReference type="STRING" id="2041.AERYTH_10585"/>
<organism evidence="6 7">
    <name type="scientific">Aeromicrobium erythreum</name>
    <dbReference type="NCBI Taxonomy" id="2041"/>
    <lineage>
        <taxon>Bacteria</taxon>
        <taxon>Bacillati</taxon>
        <taxon>Actinomycetota</taxon>
        <taxon>Actinomycetes</taxon>
        <taxon>Propionibacteriales</taxon>
        <taxon>Nocardioidaceae</taxon>
        <taxon>Aeromicrobium</taxon>
    </lineage>
</organism>
<comment type="similarity">
    <text evidence="2">Belongs to the transpeptidase family.</text>
</comment>
<dbReference type="SUPFAM" id="SSF56519">
    <property type="entry name" value="Penicillin binding protein dimerisation domain"/>
    <property type="match status" value="1"/>
</dbReference>
<dbReference type="InterPro" id="IPR001460">
    <property type="entry name" value="PCN-bd_Tpept"/>
</dbReference>
<evidence type="ECO:0000313" key="6">
    <source>
        <dbReference type="EMBL" id="ALX05114.1"/>
    </source>
</evidence>
<accession>A0A0U3T2W1</accession>
<evidence type="ECO:0000313" key="7">
    <source>
        <dbReference type="Proteomes" id="UP000067689"/>
    </source>
</evidence>
<dbReference type="InterPro" id="IPR012338">
    <property type="entry name" value="Beta-lactam/transpept-like"/>
</dbReference>
<evidence type="ECO:0000256" key="2">
    <source>
        <dbReference type="ARBA" id="ARBA00007171"/>
    </source>
</evidence>
<feature type="domain" description="Penicillin-binding protein dimerisation" evidence="5">
    <location>
        <begin position="54"/>
        <end position="212"/>
    </location>
</feature>
<dbReference type="Gene3D" id="3.30.450.330">
    <property type="match status" value="1"/>
</dbReference>
<dbReference type="PANTHER" id="PTHR30627:SF1">
    <property type="entry name" value="PEPTIDOGLYCAN D,D-TRANSPEPTIDASE FTSI"/>
    <property type="match status" value="1"/>
</dbReference>
<dbReference type="InterPro" id="IPR036138">
    <property type="entry name" value="PBP_dimer_sf"/>
</dbReference>
<protein>
    <recommendedName>
        <fullName evidence="8">Penicillin-binding protein 2</fullName>
    </recommendedName>
</protein>
<dbReference type="EMBL" id="CP011502">
    <property type="protein sequence ID" value="ALX05114.1"/>
    <property type="molecule type" value="Genomic_DNA"/>
</dbReference>
<sequence>MKRQRLSRTRLRVSLLLVVSLFMLFGVRLFWIQGLDAQAYAAMARNASTQPVTVPAPRGDILDRNGEVIATSVDSLTLTADPTLTTKKAPQIARILVSSLGEDRVDYFDLIEKLRTPDTRFVVLEKNLPAAKGQKALQALRKAGAAGVFSQKTTMRTYPGGRLAANLVGYMSQTKDSDTPVGVQGIERQYDALLTGKDGSATYEVSPTGQRIPMADSTVVPMKPGQDVQTTIDRDLQWYADQRLADAVRSAGADWGLAITMDVRTGQVVQLSQAPTFDPGSKATMQDSNTVSRFVQTVYEPGSVLKTITMAALADQGKITPDTQISVPGKMVIDKFPIGDYWQHGTLNLTAAGVIAKSSNLGTIVAAQQMSNQTMHDYLRKFGFGVGSGVQLPGESRGILAPAASWTKANHATISFGQGISVTALQVVRAVGAIANGGVMVDPSVVSGFVDADGHRTDAKEVPSRRVVSKKAAAEVTRMMEAVTADDGTAPAAQIPGYRVAGKTGTAWRVNPVTGRYVRGQNTVSFIGFAPADEPRFITYVVLDKPFANAGGGSTAAPVFHDIMSMALERFGVAPTGSRSPKVAQEW</sequence>
<dbReference type="InterPro" id="IPR050515">
    <property type="entry name" value="Beta-lactam/transpept"/>
</dbReference>
<dbReference type="KEGG" id="aer:AERYTH_10585"/>
<evidence type="ECO:0000259" key="4">
    <source>
        <dbReference type="Pfam" id="PF00905"/>
    </source>
</evidence>
<dbReference type="GO" id="GO:0005886">
    <property type="term" value="C:plasma membrane"/>
    <property type="evidence" value="ECO:0007669"/>
    <property type="project" value="TreeGrafter"/>
</dbReference>